<dbReference type="GO" id="GO:0016853">
    <property type="term" value="F:isomerase activity"/>
    <property type="evidence" value="ECO:0007669"/>
    <property type="project" value="UniProtKB-KW"/>
</dbReference>
<dbReference type="GO" id="GO:0005976">
    <property type="term" value="P:polysaccharide metabolic process"/>
    <property type="evidence" value="ECO:0007669"/>
    <property type="project" value="InterPro"/>
</dbReference>
<dbReference type="Gene3D" id="2.60.120.10">
    <property type="entry name" value="Jelly Rolls"/>
    <property type="match status" value="1"/>
</dbReference>
<name>A0A3E1RFS1_9BURK</name>
<evidence type="ECO:0000313" key="3">
    <source>
        <dbReference type="Proteomes" id="UP000260665"/>
    </source>
</evidence>
<evidence type="ECO:0000259" key="1">
    <source>
        <dbReference type="Pfam" id="PF01050"/>
    </source>
</evidence>
<gene>
    <name evidence="2" type="ORF">DIC66_06175</name>
</gene>
<dbReference type="EMBL" id="QFZK01000003">
    <property type="protein sequence ID" value="RFO97460.1"/>
    <property type="molecule type" value="Genomic_DNA"/>
</dbReference>
<keyword evidence="3" id="KW-1185">Reference proteome</keyword>
<dbReference type="GO" id="GO:0009298">
    <property type="term" value="P:GDP-mannose biosynthetic process"/>
    <property type="evidence" value="ECO:0007669"/>
    <property type="project" value="TreeGrafter"/>
</dbReference>
<dbReference type="Pfam" id="PF01050">
    <property type="entry name" value="MannoseP_isomer"/>
    <property type="match status" value="1"/>
</dbReference>
<dbReference type="RefSeq" id="WP_117175152.1">
    <property type="nucleotide sequence ID" value="NZ_QFZK01000003.1"/>
</dbReference>
<dbReference type="InterPro" id="IPR001538">
    <property type="entry name" value="Man6P_isomerase-2_C"/>
</dbReference>
<sequence>MTSTTRTHTIERTQRPWGWFETVSEVAGNKIKRIGVNPGQQISLQRHHRRAEHWVVVQGTAQVTLGERVFELGVGGHCDIALGQVHRLANLTQEAVEIVEVQFGAYLGEDDIERLQDDYGRQ</sequence>
<dbReference type="Proteomes" id="UP000260665">
    <property type="component" value="Unassembled WGS sequence"/>
</dbReference>
<comment type="caution">
    <text evidence="2">The sequence shown here is derived from an EMBL/GenBank/DDBJ whole genome shotgun (WGS) entry which is preliminary data.</text>
</comment>
<dbReference type="InterPro" id="IPR014710">
    <property type="entry name" value="RmlC-like_jellyroll"/>
</dbReference>
<keyword evidence="2" id="KW-0413">Isomerase</keyword>
<dbReference type="InterPro" id="IPR011051">
    <property type="entry name" value="RmlC_Cupin_sf"/>
</dbReference>
<proteinExistence type="predicted"/>
<reference evidence="2 3" key="1">
    <citation type="submission" date="2018-05" db="EMBL/GenBank/DDBJ databases">
        <title>Rhodoferax soyangensis sp.nov., isolated from an oligotrophic freshwater lake.</title>
        <authorList>
            <person name="Park M."/>
        </authorList>
    </citation>
    <scope>NUCLEOTIDE SEQUENCE [LARGE SCALE GENOMIC DNA]</scope>
    <source>
        <strain evidence="2 3">IMCC26218</strain>
    </source>
</reference>
<feature type="domain" description="Mannose-6-phosphate isomerase type II C-terminal" evidence="1">
    <location>
        <begin position="7"/>
        <end position="117"/>
    </location>
</feature>
<dbReference type="PANTHER" id="PTHR46390">
    <property type="entry name" value="MANNOSE-1-PHOSPHATE GUANYLYLTRANSFERASE"/>
    <property type="match status" value="1"/>
</dbReference>
<dbReference type="PANTHER" id="PTHR46390:SF1">
    <property type="entry name" value="MANNOSE-1-PHOSPHATE GUANYLYLTRANSFERASE"/>
    <property type="match status" value="1"/>
</dbReference>
<protein>
    <submittedName>
        <fullName evidence="2">Mannose-6-phosphate isomerase</fullName>
    </submittedName>
</protein>
<dbReference type="AlphaFoldDB" id="A0A3E1RFS1"/>
<accession>A0A3E1RFS1</accession>
<dbReference type="SUPFAM" id="SSF51182">
    <property type="entry name" value="RmlC-like cupins"/>
    <property type="match status" value="1"/>
</dbReference>
<dbReference type="OrthoDB" id="9806359at2"/>
<evidence type="ECO:0000313" key="2">
    <source>
        <dbReference type="EMBL" id="RFO97460.1"/>
    </source>
</evidence>
<dbReference type="InterPro" id="IPR051161">
    <property type="entry name" value="Mannose-6P_isomerase_type2"/>
</dbReference>
<dbReference type="CDD" id="cd02213">
    <property type="entry name" value="cupin_PMI_typeII_C"/>
    <property type="match status" value="1"/>
</dbReference>
<dbReference type="GO" id="GO:0004475">
    <property type="term" value="F:mannose-1-phosphate guanylyltransferase (GTP) activity"/>
    <property type="evidence" value="ECO:0007669"/>
    <property type="project" value="TreeGrafter"/>
</dbReference>
<organism evidence="2 3">
    <name type="scientific">Rhodoferax lacus</name>
    <dbReference type="NCBI Taxonomy" id="2184758"/>
    <lineage>
        <taxon>Bacteria</taxon>
        <taxon>Pseudomonadati</taxon>
        <taxon>Pseudomonadota</taxon>
        <taxon>Betaproteobacteria</taxon>
        <taxon>Burkholderiales</taxon>
        <taxon>Comamonadaceae</taxon>
        <taxon>Rhodoferax</taxon>
    </lineage>
</organism>